<evidence type="ECO:0000256" key="2">
    <source>
        <dbReference type="ARBA" id="ARBA00007459"/>
    </source>
</evidence>
<feature type="compositionally biased region" description="Low complexity" evidence="5">
    <location>
        <begin position="533"/>
        <end position="554"/>
    </location>
</feature>
<evidence type="ECO:0000256" key="4">
    <source>
        <dbReference type="ARBA" id="ARBA00023242"/>
    </source>
</evidence>
<evidence type="ECO:0000313" key="10">
    <source>
        <dbReference type="Proteomes" id="UP000658997"/>
    </source>
</evidence>
<feature type="compositionally biased region" description="Polar residues" evidence="5">
    <location>
        <begin position="84"/>
        <end position="94"/>
    </location>
</feature>
<feature type="compositionally biased region" description="Polar residues" evidence="5">
    <location>
        <begin position="486"/>
        <end position="495"/>
    </location>
</feature>
<reference evidence="7" key="1">
    <citation type="submission" date="2016-04" db="EMBL/GenBank/DDBJ databases">
        <authorList>
            <person name="Evans L.H."/>
            <person name="Alamgir A."/>
            <person name="Owens N."/>
            <person name="Weber N.D."/>
            <person name="Virtaneva K."/>
            <person name="Barbian K."/>
            <person name="Babar A."/>
            <person name="Rosenke K."/>
        </authorList>
    </citation>
    <scope>NUCLEOTIDE SEQUENCE</scope>
    <source>
        <strain evidence="7">UB2112</strain>
    </source>
</reference>
<dbReference type="InterPro" id="IPR051187">
    <property type="entry name" value="Pre-mRNA_3'-end_processing_reg"/>
</dbReference>
<evidence type="ECO:0000256" key="1">
    <source>
        <dbReference type="ARBA" id="ARBA00004123"/>
    </source>
</evidence>
<feature type="compositionally biased region" description="Polar residues" evidence="5">
    <location>
        <begin position="438"/>
        <end position="453"/>
    </location>
</feature>
<protein>
    <recommendedName>
        <fullName evidence="6">Pre-mRNA polyadenylation factor Fip1 domain-containing protein</fullName>
    </recommendedName>
</protein>
<feature type="compositionally biased region" description="Low complexity" evidence="5">
    <location>
        <begin position="130"/>
        <end position="151"/>
    </location>
</feature>
<feature type="region of interest" description="Disordered" evidence="5">
    <location>
        <begin position="1"/>
        <end position="209"/>
    </location>
</feature>
<feature type="compositionally biased region" description="Polar residues" evidence="5">
    <location>
        <begin position="390"/>
        <end position="408"/>
    </location>
</feature>
<feature type="compositionally biased region" description="Basic and acidic residues" evidence="5">
    <location>
        <begin position="424"/>
        <end position="436"/>
    </location>
</feature>
<feature type="compositionally biased region" description="Basic and acidic residues" evidence="5">
    <location>
        <begin position="603"/>
        <end position="624"/>
    </location>
</feature>
<evidence type="ECO:0000256" key="5">
    <source>
        <dbReference type="SAM" id="MobiDB-lite"/>
    </source>
</evidence>
<keyword evidence="10" id="KW-1185">Reference proteome</keyword>
<reference evidence="9" key="2">
    <citation type="submission" date="2016-04" db="EMBL/GenBank/DDBJ databases">
        <authorList>
            <person name="Guldener U."/>
            <person name="Guldener U."/>
        </authorList>
    </citation>
    <scope>NUCLEOTIDE SEQUENCE [LARGE SCALE GENOMIC DNA]</scope>
    <source>
        <strain evidence="9">UB2112</strain>
    </source>
</reference>
<evidence type="ECO:0000313" key="7">
    <source>
        <dbReference type="EMBL" id="SAM82820.1"/>
    </source>
</evidence>
<feature type="domain" description="Pre-mRNA polyadenylation factor Fip1" evidence="6">
    <location>
        <begin position="217"/>
        <end position="258"/>
    </location>
</feature>
<dbReference type="EMBL" id="LT558124">
    <property type="protein sequence ID" value="SAM82820.1"/>
    <property type="molecule type" value="Genomic_DNA"/>
</dbReference>
<sequence length="790" mass="83497">MEDDDDAFLYGDEPAAPTSSKPDDVANSATAPEATSAGSHGKQASTDVAANNGNQGQGEDHDDEDEDEDEDSDSDVEFIIDANTEAQQQAQRSGFQRPGARPLPNQSTPQRPQSTLTSEYTPLSRSRLLANASPASTTAAGAASQPAGVSSLVPTPPGVSPAKLQTTLDGLGPEGGPPGVPSTAPRLNLSPGPEDRAYPKAEDAVEEEEAEAQDIFDIDLEALPEKPWRRYGADLTDYFNYGFNEETWSLWRGKKERMTDARKQAESTFFGGASNGNNGANDMMQQMMSIMPPPQAMQAMMGQMGQNTGAPPGPMGMPPMPPEQMMAMMASMSGMPAMPPMPPGMPPMMMSGMFGGQQPPNGPSNQQQQQQRFGNSPFPQGQGQGQGQQDGPNSSYPQSQGYDQTGDQQDMEHGWDAPTGPASQRDDSTPKVKEEDASTSLEPPTGPDDSSNMAMRLMSEADMSAFFGASGVDLSQVAAAGIPVATNDNNSQTPEPTCAANKKPTTGRAARQPSGPPPKTAPLGPSAVIKGTSIRGRAAAAAASTSSSRPRAVSPTLPPNVPSGPKNPGKRYNDRDTGTGAADSLDYGATGGGGADAADEWDSTPRETRESNGWDSPPRVEDKSRRRGRSRRESTQDHTSTNGRDNDEGGYSSRRDKGSCSRSSKRGGGGEDWDDETASQSSTSGRKRKSGSSREHHRDSHRSDRDREREKEREREARSQARSERRAGRDVDEPAIPTGPAAGVSSGGGGRGSRKRSAPEDRDREGDADGPPAAKTSSRSGKSGGSRKKR</sequence>
<feature type="compositionally biased region" description="Low complexity" evidence="5">
    <location>
        <begin position="347"/>
        <end position="381"/>
    </location>
</feature>
<keyword evidence="4" id="KW-0539">Nucleus</keyword>
<dbReference type="PANTHER" id="PTHR13484">
    <property type="entry name" value="FIP1-LIKE 1 PROTEIN"/>
    <property type="match status" value="1"/>
</dbReference>
<dbReference type="PANTHER" id="PTHR13484:SF0">
    <property type="entry name" value="PRE-MRNA 3'-END-PROCESSING FACTOR FIP1"/>
    <property type="match status" value="1"/>
</dbReference>
<comment type="subcellular location">
    <subcellularLocation>
        <location evidence="1">Nucleus</location>
    </subcellularLocation>
</comment>
<dbReference type="Proteomes" id="UP000179920">
    <property type="component" value="Chromosome VIII"/>
</dbReference>
<dbReference type="GO" id="GO:0005847">
    <property type="term" value="C:mRNA cleavage and polyadenylation specificity factor complex"/>
    <property type="evidence" value="ECO:0007669"/>
    <property type="project" value="TreeGrafter"/>
</dbReference>
<evidence type="ECO:0000259" key="6">
    <source>
        <dbReference type="Pfam" id="PF05182"/>
    </source>
</evidence>
<dbReference type="EMBL" id="ULHB01000132">
    <property type="protein sequence ID" value="SYW82838.1"/>
    <property type="molecule type" value="Genomic_DNA"/>
</dbReference>
<evidence type="ECO:0000313" key="8">
    <source>
        <dbReference type="EMBL" id="SYW82838.1"/>
    </source>
</evidence>
<feature type="region of interest" description="Disordered" evidence="5">
    <location>
        <begin position="338"/>
        <end position="457"/>
    </location>
</feature>
<proteinExistence type="inferred from homology"/>
<gene>
    <name evidence="8" type="ORF">UBRO2_04960</name>
    <name evidence="7" type="ORF">UBRO_04955</name>
</gene>
<comment type="similarity">
    <text evidence="2">Belongs to the FIP1 family.</text>
</comment>
<feature type="compositionally biased region" description="Basic and acidic residues" evidence="5">
    <location>
        <begin position="692"/>
        <end position="732"/>
    </location>
</feature>
<feature type="compositionally biased region" description="Basic and acidic residues" evidence="5">
    <location>
        <begin position="757"/>
        <end position="767"/>
    </location>
</feature>
<dbReference type="InterPro" id="IPR007854">
    <property type="entry name" value="Fip1_dom"/>
</dbReference>
<feature type="compositionally biased region" description="Polar residues" evidence="5">
    <location>
        <begin position="36"/>
        <end position="54"/>
    </location>
</feature>
<feature type="compositionally biased region" description="Polar residues" evidence="5">
    <location>
        <begin position="104"/>
        <end position="124"/>
    </location>
</feature>
<feature type="compositionally biased region" description="Acidic residues" evidence="5">
    <location>
        <begin position="60"/>
        <end position="78"/>
    </location>
</feature>
<dbReference type="OrthoDB" id="1917198at2759"/>
<feature type="compositionally biased region" description="Basic and acidic residues" evidence="5">
    <location>
        <begin position="193"/>
        <end position="203"/>
    </location>
</feature>
<dbReference type="GO" id="GO:0006397">
    <property type="term" value="P:mRNA processing"/>
    <property type="evidence" value="ECO:0007669"/>
    <property type="project" value="UniProtKB-KW"/>
</dbReference>
<feature type="region of interest" description="Disordered" evidence="5">
    <location>
        <begin position="485"/>
        <end position="790"/>
    </location>
</feature>
<dbReference type="Pfam" id="PF05182">
    <property type="entry name" value="Fip1"/>
    <property type="match status" value="1"/>
</dbReference>
<accession>A0A1K0G5S0</accession>
<reference evidence="8" key="3">
    <citation type="submission" date="2018-08" db="EMBL/GenBank/DDBJ databases">
        <authorList>
            <person name="Guldener U."/>
        </authorList>
    </citation>
    <scope>NUCLEOTIDE SEQUENCE</scope>
    <source>
        <strain evidence="8">UB2</strain>
    </source>
</reference>
<evidence type="ECO:0000256" key="3">
    <source>
        <dbReference type="ARBA" id="ARBA00022664"/>
    </source>
</evidence>
<dbReference type="Proteomes" id="UP000658997">
    <property type="component" value="Unassembled WGS sequence"/>
</dbReference>
<name>A0A1K0G5S0_9BASI</name>
<organism evidence="7 9">
    <name type="scientific">Ustilago bromivora</name>
    <dbReference type="NCBI Taxonomy" id="307758"/>
    <lineage>
        <taxon>Eukaryota</taxon>
        <taxon>Fungi</taxon>
        <taxon>Dikarya</taxon>
        <taxon>Basidiomycota</taxon>
        <taxon>Ustilaginomycotina</taxon>
        <taxon>Ustilaginomycetes</taxon>
        <taxon>Ustilaginales</taxon>
        <taxon>Ustilaginaceae</taxon>
        <taxon>Ustilago</taxon>
    </lineage>
</organism>
<evidence type="ECO:0000313" key="9">
    <source>
        <dbReference type="Proteomes" id="UP000179920"/>
    </source>
</evidence>
<dbReference type="AlphaFoldDB" id="A0A1K0G5S0"/>
<keyword evidence="3" id="KW-0507">mRNA processing</keyword>